<feature type="compositionally biased region" description="Low complexity" evidence="1">
    <location>
        <begin position="158"/>
        <end position="169"/>
    </location>
</feature>
<dbReference type="OrthoDB" id="2756873at2759"/>
<evidence type="ECO:0000313" key="2">
    <source>
        <dbReference type="EMBL" id="RDB25259.1"/>
    </source>
</evidence>
<feature type="region of interest" description="Disordered" evidence="1">
    <location>
        <begin position="48"/>
        <end position="121"/>
    </location>
</feature>
<feature type="compositionally biased region" description="Low complexity" evidence="1">
    <location>
        <begin position="323"/>
        <end position="356"/>
    </location>
</feature>
<evidence type="ECO:0000256" key="1">
    <source>
        <dbReference type="SAM" id="MobiDB-lite"/>
    </source>
</evidence>
<sequence length="547" mass="59207">MNTTMDAAALRALPRPTLQKMAKENSIKANLKSETIIELLLERRIQKAPTIHKSVSKSPHRSPTRPSSRPASLRSPVAKAALKTAIASSSEVRRTPIRRSTPNLLPADISPEGNEGQQNNLPIDVAPIEQGDDEQSEDDLQDRYELQYPSSTYTFATPESSMPGSPEPEAAAEDLRSTVEYMATIHKADVETLQQITTLRKLAASLRSTAEDLTTRVRAERASRLRMQNYATYWRRIDPQWKYNEVWSGQLRIPPNPNAIEITTSDEEIWGNESEESPAGTEADEPPEPTEKGLRRFLARILGPQAPITPASASSSDEEHEAPAALPKAPATSPKAPAASPKAPAASPTTPVASPKVPAVSEGAPEAPNPGPTPLVRSGALEIVMQPAANGSKSNGKRRRDDAENINEDDERYRPRGRADPPSGSAGEPVPQSSPPRRPLNKGKAKMTPEEVEAMLKEQGGQWSVKVSPESETVKNPGDLVAYLGLSQAEIEQNLTVEALYKTIQRAEKAAGRAPAELAAPAAEVAVPPVRVQRRSSRAVSKALPRK</sequence>
<protein>
    <submittedName>
        <fullName evidence="2">Uncharacterized protein</fullName>
    </submittedName>
</protein>
<feature type="region of interest" description="Disordered" evidence="1">
    <location>
        <begin position="153"/>
        <end position="172"/>
    </location>
</feature>
<feature type="region of interest" description="Disordered" evidence="1">
    <location>
        <begin position="264"/>
        <end position="290"/>
    </location>
</feature>
<dbReference type="InParanoid" id="A0A369JSK4"/>
<gene>
    <name evidence="2" type="ORF">Hypma_007599</name>
</gene>
<evidence type="ECO:0000313" key="3">
    <source>
        <dbReference type="Proteomes" id="UP000076154"/>
    </source>
</evidence>
<dbReference type="AlphaFoldDB" id="A0A369JSK4"/>
<proteinExistence type="predicted"/>
<accession>A0A369JSK4</accession>
<dbReference type="STRING" id="39966.A0A369JSK4"/>
<feature type="region of interest" description="Disordered" evidence="1">
    <location>
        <begin position="307"/>
        <end position="476"/>
    </location>
</feature>
<feature type="compositionally biased region" description="Acidic residues" evidence="1">
    <location>
        <begin position="264"/>
        <end position="288"/>
    </location>
</feature>
<dbReference type="Proteomes" id="UP000076154">
    <property type="component" value="Unassembled WGS sequence"/>
</dbReference>
<keyword evidence="3" id="KW-1185">Reference proteome</keyword>
<name>A0A369JSK4_HYPMA</name>
<organism evidence="2 3">
    <name type="scientific">Hypsizygus marmoreus</name>
    <name type="common">White beech mushroom</name>
    <name type="synonym">Agaricus marmoreus</name>
    <dbReference type="NCBI Taxonomy" id="39966"/>
    <lineage>
        <taxon>Eukaryota</taxon>
        <taxon>Fungi</taxon>
        <taxon>Dikarya</taxon>
        <taxon>Basidiomycota</taxon>
        <taxon>Agaricomycotina</taxon>
        <taxon>Agaricomycetes</taxon>
        <taxon>Agaricomycetidae</taxon>
        <taxon>Agaricales</taxon>
        <taxon>Tricholomatineae</taxon>
        <taxon>Lyophyllaceae</taxon>
        <taxon>Hypsizygus</taxon>
    </lineage>
</organism>
<dbReference type="EMBL" id="LUEZ02000041">
    <property type="protein sequence ID" value="RDB25259.1"/>
    <property type="molecule type" value="Genomic_DNA"/>
</dbReference>
<feature type="compositionally biased region" description="Basic residues" evidence="1">
    <location>
        <begin position="54"/>
        <end position="63"/>
    </location>
</feature>
<feature type="compositionally biased region" description="Low complexity" evidence="1">
    <location>
        <begin position="64"/>
        <end position="76"/>
    </location>
</feature>
<comment type="caution">
    <text evidence="2">The sequence shown here is derived from an EMBL/GenBank/DDBJ whole genome shotgun (WGS) entry which is preliminary data.</text>
</comment>
<reference evidence="2" key="1">
    <citation type="submission" date="2018-04" db="EMBL/GenBank/DDBJ databases">
        <title>Whole genome sequencing of Hypsizygus marmoreus.</title>
        <authorList>
            <person name="Choi I.-G."/>
            <person name="Min B."/>
            <person name="Kim J.-G."/>
            <person name="Kim S."/>
            <person name="Oh Y.-L."/>
            <person name="Kong W.-S."/>
            <person name="Park H."/>
            <person name="Jeong J."/>
            <person name="Song E.-S."/>
        </authorList>
    </citation>
    <scope>NUCLEOTIDE SEQUENCE [LARGE SCALE GENOMIC DNA]</scope>
    <source>
        <strain evidence="2">51987-8</strain>
    </source>
</reference>